<dbReference type="EMBL" id="AK117897">
    <property type="protein sequence ID" value="BAC42536.1"/>
    <property type="molecule type" value="mRNA"/>
</dbReference>
<proteinExistence type="evidence at transcript level"/>
<dbReference type="AlphaFoldDB" id="Q8GY32"/>
<sequence>MFVIIAQRYLVLRATCSLDMQTRTYVVVEIVSFRQMWIGLLRPKLLLLLKIRIQLRYNSNQGLMKTSWRPNYRNLRNG</sequence>
<organism evidence="1">
    <name type="scientific">Arabidopsis thaliana</name>
    <name type="common">Mouse-ear cress</name>
    <dbReference type="NCBI Taxonomy" id="3702"/>
    <lineage>
        <taxon>Eukaryota</taxon>
        <taxon>Viridiplantae</taxon>
        <taxon>Streptophyta</taxon>
        <taxon>Embryophyta</taxon>
        <taxon>Tracheophyta</taxon>
        <taxon>Spermatophyta</taxon>
        <taxon>Magnoliopsida</taxon>
        <taxon>eudicotyledons</taxon>
        <taxon>Gunneridae</taxon>
        <taxon>Pentapetalae</taxon>
        <taxon>rosids</taxon>
        <taxon>malvids</taxon>
        <taxon>Brassicales</taxon>
        <taxon>Brassicaceae</taxon>
        <taxon>Camelineae</taxon>
        <taxon>Arabidopsis</taxon>
    </lineage>
</organism>
<accession>Q8GY32</accession>
<evidence type="ECO:0000313" key="1">
    <source>
        <dbReference type="EMBL" id="BAC42536.1"/>
    </source>
</evidence>
<name>Q8GY32_ARATH</name>
<protein>
    <submittedName>
        <fullName evidence="1">Uncharacterized protein</fullName>
    </submittedName>
</protein>
<reference evidence="1" key="1">
    <citation type="submission" date="2002-11" db="EMBL/GenBank/DDBJ databases">
        <title>Arabidopsis thaliana full-length cDNA.</title>
        <authorList>
            <person name="Seki M."/>
            <person name="Iida K."/>
            <person name="Satou M."/>
            <person name="Sakurai T."/>
            <person name="Akiyama K."/>
            <person name="Ishida J."/>
            <person name="Nakajima M."/>
            <person name="Enju A."/>
            <person name="Kamiya A."/>
            <person name="Narusaka M."/>
            <person name="Carninci P."/>
            <person name="Kawai J."/>
            <person name="Hayashizaki Y."/>
            <person name="Shinozaki K."/>
        </authorList>
    </citation>
    <scope>NUCLEOTIDE SEQUENCE</scope>
</reference>